<gene>
    <name evidence="2" type="ordered locus">PERMA_0390</name>
</gene>
<dbReference type="Proteomes" id="UP000001366">
    <property type="component" value="Chromosome"/>
</dbReference>
<evidence type="ECO:0008006" key="4">
    <source>
        <dbReference type="Google" id="ProtNLM"/>
    </source>
</evidence>
<dbReference type="KEGG" id="pmx:PERMA_0390"/>
<reference evidence="2 3" key="1">
    <citation type="journal article" date="2009" name="J. Bacteriol.">
        <title>Complete and draft genome sequences of six members of the Aquificales.</title>
        <authorList>
            <person name="Reysenbach A.L."/>
            <person name="Hamamura N."/>
            <person name="Podar M."/>
            <person name="Griffiths E."/>
            <person name="Ferreira S."/>
            <person name="Hochstein R."/>
            <person name="Heidelberg J."/>
            <person name="Johnson J."/>
            <person name="Mead D."/>
            <person name="Pohorille A."/>
            <person name="Sarmiento M."/>
            <person name="Schweighofer K."/>
            <person name="Seshadri R."/>
            <person name="Voytek M.A."/>
        </authorList>
    </citation>
    <scope>NUCLEOTIDE SEQUENCE [LARGE SCALE GENOMIC DNA]</scope>
    <source>
        <strain evidence="3">DSM 14350 / EX-H1</strain>
    </source>
</reference>
<dbReference type="STRING" id="123214.PERMA_0390"/>
<keyword evidence="1" id="KW-1133">Transmembrane helix</keyword>
<proteinExistence type="predicted"/>
<keyword evidence="1" id="KW-0472">Membrane</keyword>
<dbReference type="AlphaFoldDB" id="C0QU16"/>
<dbReference type="RefSeq" id="WP_012675486.1">
    <property type="nucleotide sequence ID" value="NC_012440.1"/>
</dbReference>
<evidence type="ECO:0000313" key="2">
    <source>
        <dbReference type="EMBL" id="ACO03247.1"/>
    </source>
</evidence>
<evidence type="ECO:0000313" key="3">
    <source>
        <dbReference type="Proteomes" id="UP000001366"/>
    </source>
</evidence>
<evidence type="ECO:0000256" key="1">
    <source>
        <dbReference type="SAM" id="Phobius"/>
    </source>
</evidence>
<organism evidence="2 3">
    <name type="scientific">Persephonella marina (strain DSM 14350 / EX-H1)</name>
    <dbReference type="NCBI Taxonomy" id="123214"/>
    <lineage>
        <taxon>Bacteria</taxon>
        <taxon>Pseudomonadati</taxon>
        <taxon>Aquificota</taxon>
        <taxon>Aquificia</taxon>
        <taxon>Aquificales</taxon>
        <taxon>Hydrogenothermaceae</taxon>
        <taxon>Persephonella</taxon>
    </lineage>
</organism>
<keyword evidence="1" id="KW-0812">Transmembrane</keyword>
<sequence length="48" mass="5331">MSVADIVILSLLVGGSVFYLYKKFRKDIQKGKCASCPVYGECESEKKV</sequence>
<feature type="transmembrane region" description="Helical" evidence="1">
    <location>
        <begin position="6"/>
        <end position="22"/>
    </location>
</feature>
<accession>C0QU16</accession>
<keyword evidence="3" id="KW-1185">Reference proteome</keyword>
<dbReference type="HOGENOM" id="CLU_3156066_0_0_0"/>
<dbReference type="PaxDb" id="123214-PERMA_0390"/>
<dbReference type="EMBL" id="CP001230">
    <property type="protein sequence ID" value="ACO03247.1"/>
    <property type="molecule type" value="Genomic_DNA"/>
</dbReference>
<protein>
    <recommendedName>
        <fullName evidence="4">FeoB-associated Cys-rich membrane protein</fullName>
    </recommendedName>
</protein>
<dbReference type="OrthoDB" id="2326035at2"/>
<name>C0QU16_PERMH</name>